<reference evidence="2" key="1">
    <citation type="journal article" date="2015" name="Nature">
        <title>Complex archaea that bridge the gap between prokaryotes and eukaryotes.</title>
        <authorList>
            <person name="Spang A."/>
            <person name="Saw J.H."/>
            <person name="Jorgensen S.L."/>
            <person name="Zaremba-Niedzwiedzka K."/>
            <person name="Martijn J."/>
            <person name="Lind A.E."/>
            <person name="van Eijk R."/>
            <person name="Schleper C."/>
            <person name="Guy L."/>
            <person name="Ettema T.J."/>
        </authorList>
    </citation>
    <scope>NUCLEOTIDE SEQUENCE</scope>
</reference>
<proteinExistence type="predicted"/>
<evidence type="ECO:0000313" key="2">
    <source>
        <dbReference type="EMBL" id="KKN11884.1"/>
    </source>
</evidence>
<name>A0A0F9N1P7_9ZZZZ</name>
<organism evidence="2">
    <name type="scientific">marine sediment metagenome</name>
    <dbReference type="NCBI Taxonomy" id="412755"/>
    <lineage>
        <taxon>unclassified sequences</taxon>
        <taxon>metagenomes</taxon>
        <taxon>ecological metagenomes</taxon>
    </lineage>
</organism>
<gene>
    <name evidence="2" type="ORF">LCGC14_1021990</name>
</gene>
<comment type="caution">
    <text evidence="2">The sequence shown here is derived from an EMBL/GenBank/DDBJ whole genome shotgun (WGS) entry which is preliminary data.</text>
</comment>
<accession>A0A0F9N1P7</accession>
<keyword evidence="1" id="KW-0175">Coiled coil</keyword>
<dbReference type="EMBL" id="LAZR01004091">
    <property type="protein sequence ID" value="KKN11884.1"/>
    <property type="molecule type" value="Genomic_DNA"/>
</dbReference>
<sequence>MDRSKLRQVLNKKPKRELIELIEIFSQKCPNFQVKFNANQLNKEMLASKLGSVLLNLIALYPEDQDTCFDILTGEIEVIPKIKKKDVIVSNREPIITSIPFNSQKICDYFYEKLSSDLHFMDIWNSKRLLMGFLALLALNEIGLPEDIENLLFKKLFQDQLEDIEPSSMMKFSRFQLDNWEEEFKKIKQELNDYELDVVLSYNFIFKELISILERENVKVNYNFDDIPILKRVISAQYLKLKNTGRCTDDTLDELADLINNISEERITESYIKLFPWSDFE</sequence>
<protein>
    <submittedName>
        <fullName evidence="2">Uncharacterized protein</fullName>
    </submittedName>
</protein>
<evidence type="ECO:0000256" key="1">
    <source>
        <dbReference type="SAM" id="Coils"/>
    </source>
</evidence>
<feature type="coiled-coil region" evidence="1">
    <location>
        <begin position="170"/>
        <end position="197"/>
    </location>
</feature>
<dbReference type="AlphaFoldDB" id="A0A0F9N1P7"/>